<gene>
    <name evidence="1" type="ORF">EDD34_4045</name>
</gene>
<name>A0A3N4YXI6_9MICO</name>
<sequence>MNESSSAETDEDFQKRILKKYLRSAREALVWKVEDLSEREARRPRVPSGNNLAGLVKHLASVEAGYLGDVVGRPWPTPEELVPWEAVEEDPQADFYLTTDETLAGMIDVYRRVWAFTEANIDALPLDTPGTVPWWPDNTDTTLFRLVVHTLADLSRHAGQADILREQYDGAVGMSRGNTNMPDWEQDGPAAYVEKLKEIANRYP</sequence>
<dbReference type="Pfam" id="PF04978">
    <property type="entry name" value="MST"/>
    <property type="match status" value="1"/>
</dbReference>
<evidence type="ECO:0000313" key="1">
    <source>
        <dbReference type="EMBL" id="RPF23360.1"/>
    </source>
</evidence>
<dbReference type="AlphaFoldDB" id="A0A3N4YXI6"/>
<reference evidence="1 2" key="1">
    <citation type="submission" date="2018-11" db="EMBL/GenBank/DDBJ databases">
        <title>Sequencing the genomes of 1000 actinobacteria strains.</title>
        <authorList>
            <person name="Klenk H.-P."/>
        </authorList>
    </citation>
    <scope>NUCLEOTIDE SEQUENCE [LARGE SCALE GENOMIC DNA]</scope>
    <source>
        <strain evidence="1 2">DSM 15700</strain>
    </source>
</reference>
<dbReference type="InterPro" id="IPR007061">
    <property type="entry name" value="MST-like"/>
</dbReference>
<accession>A0A3N4YXI6</accession>
<dbReference type="InterPro" id="IPR034660">
    <property type="entry name" value="DinB/YfiT-like"/>
</dbReference>
<keyword evidence="2" id="KW-1185">Reference proteome</keyword>
<dbReference type="SUPFAM" id="SSF109854">
    <property type="entry name" value="DinB/YfiT-like putative metalloenzymes"/>
    <property type="match status" value="1"/>
</dbReference>
<protein>
    <submittedName>
        <fullName evidence="1">Putative damage-inducible protein DinB</fullName>
    </submittedName>
</protein>
<dbReference type="Gene3D" id="1.20.120.450">
    <property type="entry name" value="dinb family like domain"/>
    <property type="match status" value="1"/>
</dbReference>
<dbReference type="EMBL" id="RKQZ01000001">
    <property type="protein sequence ID" value="RPF23360.1"/>
    <property type="molecule type" value="Genomic_DNA"/>
</dbReference>
<organism evidence="1 2">
    <name type="scientific">Myceligenerans xiligouense</name>
    <dbReference type="NCBI Taxonomy" id="253184"/>
    <lineage>
        <taxon>Bacteria</taxon>
        <taxon>Bacillati</taxon>
        <taxon>Actinomycetota</taxon>
        <taxon>Actinomycetes</taxon>
        <taxon>Micrococcales</taxon>
        <taxon>Promicromonosporaceae</taxon>
        <taxon>Myceligenerans</taxon>
    </lineage>
</organism>
<comment type="caution">
    <text evidence="1">The sequence shown here is derived from an EMBL/GenBank/DDBJ whole genome shotgun (WGS) entry which is preliminary data.</text>
</comment>
<dbReference type="Proteomes" id="UP000280501">
    <property type="component" value="Unassembled WGS sequence"/>
</dbReference>
<dbReference type="OrthoDB" id="4548523at2"/>
<evidence type="ECO:0000313" key="2">
    <source>
        <dbReference type="Proteomes" id="UP000280501"/>
    </source>
</evidence>
<proteinExistence type="predicted"/>
<dbReference type="RefSeq" id="WP_123816149.1">
    <property type="nucleotide sequence ID" value="NZ_RKQZ01000001.1"/>
</dbReference>